<dbReference type="EMBL" id="GDAI01001274">
    <property type="protein sequence ID" value="JAI16329.1"/>
    <property type="molecule type" value="mRNA"/>
</dbReference>
<dbReference type="AlphaFoldDB" id="A0A0K8TPN2"/>
<dbReference type="SMART" id="SM00696">
    <property type="entry name" value="DM9"/>
    <property type="match status" value="4"/>
</dbReference>
<sequence length="287" mass="30468">MAHTWIHSDSYSSLPPSAVFAGNDSNGDAIYVGRALCNGDQVPCKVIPDKNAAFLPYDGREIPATSYEVLCGHGYTWVPSVGGQILPHAVIGGRTSDGEPLYIGRANYAGSITPGKVHPSHNCLYIGYGGREVRVDSYEILISDPGPQWVGVAIGQHLPNAVQAGLDSDGHSIYVARAYHGGDQLVAKYIPGKQAAYVSFDGDEVLVPQIEVLVGHNYTWVASANGHVPAGAVMAGRTSGGEPLYVGRAHIDGSLTPGKVHPSHQCIYVPYGGSERRFSQYDVLVSN</sequence>
<proteinExistence type="evidence at transcript level"/>
<accession>A0A0K8TPN2</accession>
<dbReference type="PANTHER" id="PTHR31649">
    <property type="entry name" value="AGAP009604-PA"/>
    <property type="match status" value="1"/>
</dbReference>
<organism evidence="1">
    <name type="scientific">Tabanus bromius</name>
    <name type="common">Band-eyed brown horse fly</name>
    <dbReference type="NCBI Taxonomy" id="304241"/>
    <lineage>
        <taxon>Eukaryota</taxon>
        <taxon>Metazoa</taxon>
        <taxon>Ecdysozoa</taxon>
        <taxon>Arthropoda</taxon>
        <taxon>Hexapoda</taxon>
        <taxon>Insecta</taxon>
        <taxon>Pterygota</taxon>
        <taxon>Neoptera</taxon>
        <taxon>Endopterygota</taxon>
        <taxon>Diptera</taxon>
        <taxon>Brachycera</taxon>
        <taxon>Tabanomorpha</taxon>
        <taxon>Tabanoidea</taxon>
        <taxon>Tabanidae</taxon>
        <taxon>Tabanus</taxon>
    </lineage>
</organism>
<dbReference type="PANTHER" id="PTHR31649:SF10">
    <property type="entry name" value="IP19903P-RELATED"/>
    <property type="match status" value="1"/>
</dbReference>
<protein>
    <submittedName>
        <fullName evidence="1">Uncharacterized protein</fullName>
    </submittedName>
</protein>
<evidence type="ECO:0000313" key="1">
    <source>
        <dbReference type="EMBL" id="JAI16329.1"/>
    </source>
</evidence>
<dbReference type="InterPro" id="IPR006616">
    <property type="entry name" value="DM9_repeat"/>
</dbReference>
<reference evidence="1" key="1">
    <citation type="journal article" date="2015" name="Insect Biochem. Mol. Biol.">
        <title>An insight into the sialome of the horse fly, Tabanus bromius.</title>
        <authorList>
            <person name="Ribeiro J.M."/>
            <person name="Kazimirova M."/>
            <person name="Takac P."/>
            <person name="Andersen J.F."/>
            <person name="Francischetti I.M."/>
        </authorList>
    </citation>
    <scope>NUCLEOTIDE SEQUENCE</scope>
</reference>
<dbReference type="Pfam" id="PF11901">
    <property type="entry name" value="DM9"/>
    <property type="match status" value="2"/>
</dbReference>
<name>A0A0K8TPN2_TABBR</name>